<evidence type="ECO:0000313" key="1">
    <source>
        <dbReference type="EMBL" id="KAJ8868880.1"/>
    </source>
</evidence>
<sequence>MATSCDAPIGKFRLRDMARLRVSGKQLLPSESQANYRNVKMSQDTSCCGRSGVVVGLLASHLGEPGSIPGGLAPMFSYAGIVPDDAAGWQFLSGFFHFPCLFILVLLYTHLTSDTCSQNLDVSEVTLPGEEFIVSITVYSKLANMDNHLFAPVPFIYQQGYYVTFQILNFERRSVDDGASCFRGIVTEVLCVPPCTTHQVSTKVGILDSLELSLMGLTSRAPSSSPQGRRMLTIFSVLDNAAGRQVFSRISSFPRPFIPVLLHTHLNQPHWLSRPRC</sequence>
<dbReference type="Proteomes" id="UP001159363">
    <property type="component" value="Chromosome 13"/>
</dbReference>
<protein>
    <submittedName>
        <fullName evidence="1">Uncharacterized protein</fullName>
    </submittedName>
</protein>
<dbReference type="EMBL" id="JARBHB010000014">
    <property type="protein sequence ID" value="KAJ8868880.1"/>
    <property type="molecule type" value="Genomic_DNA"/>
</dbReference>
<gene>
    <name evidence="1" type="ORF">PR048_030421</name>
</gene>
<keyword evidence="2" id="KW-1185">Reference proteome</keyword>
<name>A0ABQ9G8X9_9NEOP</name>
<comment type="caution">
    <text evidence="1">The sequence shown here is derived from an EMBL/GenBank/DDBJ whole genome shotgun (WGS) entry which is preliminary data.</text>
</comment>
<proteinExistence type="predicted"/>
<reference evidence="1 2" key="1">
    <citation type="submission" date="2023-02" db="EMBL/GenBank/DDBJ databases">
        <title>LHISI_Scaffold_Assembly.</title>
        <authorList>
            <person name="Stuart O.P."/>
            <person name="Cleave R."/>
            <person name="Magrath M.J.L."/>
            <person name="Mikheyev A.S."/>
        </authorList>
    </citation>
    <scope>NUCLEOTIDE SEQUENCE [LARGE SCALE GENOMIC DNA]</scope>
    <source>
        <strain evidence="1">Daus_M_001</strain>
        <tissue evidence="1">Leg muscle</tissue>
    </source>
</reference>
<accession>A0ABQ9G8X9</accession>
<organism evidence="1 2">
    <name type="scientific">Dryococelus australis</name>
    <dbReference type="NCBI Taxonomy" id="614101"/>
    <lineage>
        <taxon>Eukaryota</taxon>
        <taxon>Metazoa</taxon>
        <taxon>Ecdysozoa</taxon>
        <taxon>Arthropoda</taxon>
        <taxon>Hexapoda</taxon>
        <taxon>Insecta</taxon>
        <taxon>Pterygota</taxon>
        <taxon>Neoptera</taxon>
        <taxon>Polyneoptera</taxon>
        <taxon>Phasmatodea</taxon>
        <taxon>Verophasmatodea</taxon>
        <taxon>Anareolatae</taxon>
        <taxon>Phasmatidae</taxon>
        <taxon>Eurycanthinae</taxon>
        <taxon>Dryococelus</taxon>
    </lineage>
</organism>
<evidence type="ECO:0000313" key="2">
    <source>
        <dbReference type="Proteomes" id="UP001159363"/>
    </source>
</evidence>